<dbReference type="InterPro" id="IPR032872">
    <property type="entry name" value="WAK_assoc_C"/>
</dbReference>
<evidence type="ECO:0000256" key="1">
    <source>
        <dbReference type="ARBA" id="ARBA00023180"/>
    </source>
</evidence>
<evidence type="ECO:0000313" key="4">
    <source>
        <dbReference type="EMBL" id="KAL1531848.1"/>
    </source>
</evidence>
<gene>
    <name evidence="4" type="ORF">AAHA92_31936</name>
</gene>
<evidence type="ECO:0000259" key="3">
    <source>
        <dbReference type="Pfam" id="PF14380"/>
    </source>
</evidence>
<proteinExistence type="predicted"/>
<keyword evidence="2" id="KW-0732">Signal</keyword>
<feature type="domain" description="Wall-associated receptor kinase C-terminal" evidence="3">
    <location>
        <begin position="407"/>
        <end position="455"/>
    </location>
</feature>
<keyword evidence="1" id="KW-0325">Glycoprotein</keyword>
<dbReference type="Pfam" id="PF14380">
    <property type="entry name" value="WAK_assoc"/>
    <property type="match status" value="1"/>
</dbReference>
<dbReference type="Proteomes" id="UP001567538">
    <property type="component" value="Unassembled WGS sequence"/>
</dbReference>
<comment type="caution">
    <text evidence="4">The sequence shown here is derived from an EMBL/GenBank/DDBJ whole genome shotgun (WGS) entry which is preliminary data.</text>
</comment>
<name>A0ABD1FL21_SALDI</name>
<dbReference type="EMBL" id="JBEAFC010000014">
    <property type="protein sequence ID" value="KAL1531848.1"/>
    <property type="molecule type" value="Genomic_DNA"/>
</dbReference>
<accession>A0ABD1FL21</accession>
<reference evidence="4 5" key="1">
    <citation type="submission" date="2024-06" db="EMBL/GenBank/DDBJ databases">
        <title>A chromosome level genome sequence of Diviner's sage (Salvia divinorum).</title>
        <authorList>
            <person name="Ford S.A."/>
            <person name="Ro D.-K."/>
            <person name="Ness R.W."/>
            <person name="Phillips M.A."/>
        </authorList>
    </citation>
    <scope>NUCLEOTIDE SEQUENCE [LARGE SCALE GENOMIC DNA]</scope>
    <source>
        <strain evidence="4">SAF-2024a</strain>
        <tissue evidence="4">Leaf</tissue>
    </source>
</reference>
<keyword evidence="5" id="KW-1185">Reference proteome</keyword>
<feature type="signal peptide" evidence="2">
    <location>
        <begin position="1"/>
        <end position="25"/>
    </location>
</feature>
<evidence type="ECO:0000313" key="5">
    <source>
        <dbReference type="Proteomes" id="UP001567538"/>
    </source>
</evidence>
<dbReference type="AlphaFoldDB" id="A0ABD1FL21"/>
<dbReference type="PANTHER" id="PTHR33138:SF11">
    <property type="entry name" value="KINASE-LIKE PROTEIN"/>
    <property type="match status" value="1"/>
</dbReference>
<feature type="chain" id="PRO_5044797413" description="Wall-associated receptor kinase C-terminal domain-containing protein" evidence="2">
    <location>
        <begin position="26"/>
        <end position="483"/>
    </location>
</feature>
<evidence type="ECO:0000256" key="2">
    <source>
        <dbReference type="SAM" id="SignalP"/>
    </source>
</evidence>
<organism evidence="4 5">
    <name type="scientific">Salvia divinorum</name>
    <name type="common">Maria pastora</name>
    <name type="synonym">Diviner's sage</name>
    <dbReference type="NCBI Taxonomy" id="28513"/>
    <lineage>
        <taxon>Eukaryota</taxon>
        <taxon>Viridiplantae</taxon>
        <taxon>Streptophyta</taxon>
        <taxon>Embryophyta</taxon>
        <taxon>Tracheophyta</taxon>
        <taxon>Spermatophyta</taxon>
        <taxon>Magnoliopsida</taxon>
        <taxon>eudicotyledons</taxon>
        <taxon>Gunneridae</taxon>
        <taxon>Pentapetalae</taxon>
        <taxon>asterids</taxon>
        <taxon>lamiids</taxon>
        <taxon>Lamiales</taxon>
        <taxon>Lamiaceae</taxon>
        <taxon>Nepetoideae</taxon>
        <taxon>Mentheae</taxon>
        <taxon>Salviinae</taxon>
        <taxon>Salvia</taxon>
        <taxon>Salvia subgen. Calosphace</taxon>
    </lineage>
</organism>
<protein>
    <recommendedName>
        <fullName evidence="3">Wall-associated receptor kinase C-terminal domain-containing protein</fullName>
    </recommendedName>
</protein>
<sequence length="483" mass="55119">MAPPIINHFITFLLHLLLFLIKADSKCQKSYPCRDFHLEFPFTDIDHSKCGLFPVNCNSSHENPLIYLREFPMDLLGKVSDNKFQINDSVLANYFNGGSCNSFANVALPKSPFVSFSYSPNLTTFNCFNPSENVRDYFSRYENLSCDILEIYYKREATEEAPVVIDDVFPGSGCVMNQMPLRTGQNFSGEVFDLFSSSFTLEWNLSEDCHECYYDRGGQCLTNDSNQFYCKRVTIQVLIQIAVRPGIRPSVLMWNYNLNFPFVYAKTSECGLFFVDGCDSGLPRIRFSPELSELEREGYKFVGNNISTNEFTIYDSFRRRSLNDKSCNVFQDLSLSPSPFVSFTFTPNITFFTCWNTTSDPNVQDYFRNHHHHARCQGPPTVYYSTLGQYVPTNSSVPATCSMVQLPPTSNRATRELFDVLSAEFTLKWNVSQECYDCYGRGGQCVSDNSNKFKCREEAKTGGTIPNSRIGTQHVRSICQFNP</sequence>
<dbReference type="PANTHER" id="PTHR33138">
    <property type="entry name" value="OS01G0690200 PROTEIN"/>
    <property type="match status" value="1"/>
</dbReference>